<reference evidence="4" key="2">
    <citation type="submission" date="2020-04" db="EMBL/GenBank/DDBJ databases">
        <authorList>
            <consortium name="NCBI Genome Project"/>
        </authorList>
    </citation>
    <scope>NUCLEOTIDE SEQUENCE</scope>
    <source>
        <strain evidence="4">CBS 304.34</strain>
    </source>
</reference>
<evidence type="ECO:0000313" key="3">
    <source>
        <dbReference type="Proteomes" id="UP000504636"/>
    </source>
</evidence>
<proteinExistence type="predicted"/>
<protein>
    <submittedName>
        <fullName evidence="2 4">Uncharacterized protein</fullName>
    </submittedName>
</protein>
<reference evidence="4" key="3">
    <citation type="submission" date="2025-04" db="UniProtKB">
        <authorList>
            <consortium name="RefSeq"/>
        </authorList>
    </citation>
    <scope>IDENTIFICATION</scope>
    <source>
        <strain evidence="4">CBS 304.34</strain>
    </source>
</reference>
<sequence length="128" mass="13789">MTSLHRPPSPAITPGSRTPEAEKLPSTSMNAPPSPAPTISSPRSPAPPSPAPTISSPKPPATPSQPSSRPVRLTAHESRPSNPKGTEPDEWEDVIGLWSFQDPREIQFLNVVDAIRNHDLRKSSSYLS</sequence>
<evidence type="ECO:0000256" key="1">
    <source>
        <dbReference type="SAM" id="MobiDB-lite"/>
    </source>
</evidence>
<feature type="region of interest" description="Disordered" evidence="1">
    <location>
        <begin position="1"/>
        <end position="90"/>
    </location>
</feature>
<name>A0A6A6YRN4_9PEZI</name>
<organism evidence="2">
    <name type="scientific">Mytilinidion resinicola</name>
    <dbReference type="NCBI Taxonomy" id="574789"/>
    <lineage>
        <taxon>Eukaryota</taxon>
        <taxon>Fungi</taxon>
        <taxon>Dikarya</taxon>
        <taxon>Ascomycota</taxon>
        <taxon>Pezizomycotina</taxon>
        <taxon>Dothideomycetes</taxon>
        <taxon>Pleosporomycetidae</taxon>
        <taxon>Mytilinidiales</taxon>
        <taxon>Mytilinidiaceae</taxon>
        <taxon>Mytilinidion</taxon>
    </lineage>
</organism>
<feature type="compositionally biased region" description="Pro residues" evidence="1">
    <location>
        <begin position="44"/>
        <end position="63"/>
    </location>
</feature>
<evidence type="ECO:0000313" key="4">
    <source>
        <dbReference type="RefSeq" id="XP_033578182.1"/>
    </source>
</evidence>
<evidence type="ECO:0000313" key="2">
    <source>
        <dbReference type="EMBL" id="KAF2811218.1"/>
    </source>
</evidence>
<keyword evidence="3" id="KW-1185">Reference proteome</keyword>
<dbReference type="GeneID" id="54460744"/>
<dbReference type="AlphaFoldDB" id="A0A6A6YRN4"/>
<accession>A0A6A6YRN4</accession>
<dbReference type="RefSeq" id="XP_033578182.1">
    <property type="nucleotide sequence ID" value="XM_033719851.1"/>
</dbReference>
<dbReference type="Proteomes" id="UP000504636">
    <property type="component" value="Unplaced"/>
</dbReference>
<gene>
    <name evidence="2 4" type="ORF">BDZ99DRAFT_462476</name>
</gene>
<dbReference type="EMBL" id="MU003699">
    <property type="protein sequence ID" value="KAF2811218.1"/>
    <property type="molecule type" value="Genomic_DNA"/>
</dbReference>
<reference evidence="2 4" key="1">
    <citation type="journal article" date="2020" name="Stud. Mycol.">
        <title>101 Dothideomycetes genomes: a test case for predicting lifestyles and emergence of pathogens.</title>
        <authorList>
            <person name="Haridas S."/>
            <person name="Albert R."/>
            <person name="Binder M."/>
            <person name="Bloem J."/>
            <person name="Labutti K."/>
            <person name="Salamov A."/>
            <person name="Andreopoulos B."/>
            <person name="Baker S."/>
            <person name="Barry K."/>
            <person name="Bills G."/>
            <person name="Bluhm B."/>
            <person name="Cannon C."/>
            <person name="Castanera R."/>
            <person name="Culley D."/>
            <person name="Daum C."/>
            <person name="Ezra D."/>
            <person name="Gonzalez J."/>
            <person name="Henrissat B."/>
            <person name="Kuo A."/>
            <person name="Liang C."/>
            <person name="Lipzen A."/>
            <person name="Lutzoni F."/>
            <person name="Magnuson J."/>
            <person name="Mondo S."/>
            <person name="Nolan M."/>
            <person name="Ohm R."/>
            <person name="Pangilinan J."/>
            <person name="Park H.-J."/>
            <person name="Ramirez L."/>
            <person name="Alfaro M."/>
            <person name="Sun H."/>
            <person name="Tritt A."/>
            <person name="Yoshinaga Y."/>
            <person name="Zwiers L.-H."/>
            <person name="Turgeon B."/>
            <person name="Goodwin S."/>
            <person name="Spatafora J."/>
            <person name="Crous P."/>
            <person name="Grigoriev I."/>
        </authorList>
    </citation>
    <scope>NUCLEOTIDE SEQUENCE</scope>
    <source>
        <strain evidence="2 4">CBS 304.34</strain>
    </source>
</reference>